<keyword evidence="1" id="KW-0472">Membrane</keyword>
<gene>
    <name evidence="2" type="ORF">LL965_11825</name>
</gene>
<dbReference type="Proteomes" id="UP001199206">
    <property type="component" value="Unassembled WGS sequence"/>
</dbReference>
<sequence length="74" mass="8416">MDFVFKINSIKWWWEMKIHGIDQKKFAICLASLAILAATGNNSILLVACFAAIVITIARLVDARQKILERKNKI</sequence>
<protein>
    <submittedName>
        <fullName evidence="2">Uncharacterized protein</fullName>
    </submittedName>
</protein>
<proteinExistence type="predicted"/>
<name>A0ABS8HGH7_9XANT</name>
<keyword evidence="1" id="KW-0812">Transmembrane</keyword>
<comment type="caution">
    <text evidence="2">The sequence shown here is derived from an EMBL/GenBank/DDBJ whole genome shotgun (WGS) entry which is preliminary data.</text>
</comment>
<accession>A0ABS8HGH7</accession>
<reference evidence="2 3" key="1">
    <citation type="submission" date="2021-10" db="EMBL/GenBank/DDBJ databases">
        <title>Genome sequencing of Xanthomonas strains from NCPPB.</title>
        <authorList>
            <person name="Hussein R."/>
            <person name="Harrison J."/>
            <person name="Studholme D.J."/>
            <person name="Vicente J."/>
            <person name="Grant M."/>
        </authorList>
    </citation>
    <scope>NUCLEOTIDE SEQUENCE [LARGE SCALE GENOMIC DNA]</scope>
    <source>
        <strain evidence="2 3">NCPPB 101</strain>
    </source>
</reference>
<dbReference type="RefSeq" id="WP_152527294.1">
    <property type="nucleotide sequence ID" value="NZ_CAWLZN010000001.1"/>
</dbReference>
<evidence type="ECO:0000313" key="2">
    <source>
        <dbReference type="EMBL" id="MCC4620742.1"/>
    </source>
</evidence>
<evidence type="ECO:0000313" key="3">
    <source>
        <dbReference type="Proteomes" id="UP001199206"/>
    </source>
</evidence>
<keyword evidence="3" id="KW-1185">Reference proteome</keyword>
<evidence type="ECO:0000256" key="1">
    <source>
        <dbReference type="SAM" id="Phobius"/>
    </source>
</evidence>
<feature type="transmembrane region" description="Helical" evidence="1">
    <location>
        <begin position="44"/>
        <end position="61"/>
    </location>
</feature>
<organism evidence="2 3">
    <name type="scientific">Xanthomonas cassavae CFBP 4642</name>
    <dbReference type="NCBI Taxonomy" id="1219375"/>
    <lineage>
        <taxon>Bacteria</taxon>
        <taxon>Pseudomonadati</taxon>
        <taxon>Pseudomonadota</taxon>
        <taxon>Gammaproteobacteria</taxon>
        <taxon>Lysobacterales</taxon>
        <taxon>Lysobacteraceae</taxon>
        <taxon>Xanthomonas</taxon>
    </lineage>
</organism>
<keyword evidence="1" id="KW-1133">Transmembrane helix</keyword>
<dbReference type="EMBL" id="JAJGQJ010000024">
    <property type="protein sequence ID" value="MCC4620742.1"/>
    <property type="molecule type" value="Genomic_DNA"/>
</dbReference>